<dbReference type="InterPro" id="IPR016181">
    <property type="entry name" value="Acyl_CoA_acyltransferase"/>
</dbReference>
<comment type="caution">
    <text evidence="1">The sequence shown here is derived from an EMBL/GenBank/DDBJ whole genome shotgun (WGS) entry which is preliminary data.</text>
</comment>
<evidence type="ECO:0008006" key="3">
    <source>
        <dbReference type="Google" id="ProtNLM"/>
    </source>
</evidence>
<name>A0A0P7YIK2_9BACT</name>
<sequence>MDISNQYHLEVQDSRAEIKDYFLANEQLPEYREYLDFKLVKKEKVKAWITVCISEGGKAISLPQVPFGGIWMQDSLSSEALEYFILVIQEELRKRGVLELEITQAPKPYQSNHDLVNYLLFKIGFSQEKVLAHQFFLGKKKIKKLIQSEQDRFQKRLKDGELTIRKGPISNFGFLQEIRSWNQSRGYDSNLDETRLITQVSEYPERYFLISLEKKGLAVAHTIATRLTSESLYYFQSAIDPKSQLKQGGEMLLYQLFILAMELKVDFLDLGSSDQPSSANHNLMFFKSRFSNDISNKVTWVRKL</sequence>
<proteinExistence type="predicted"/>
<gene>
    <name evidence="1" type="ORF">HLUCCX10_10125</name>
</gene>
<dbReference type="Proteomes" id="UP000050421">
    <property type="component" value="Unassembled WGS sequence"/>
</dbReference>
<protein>
    <recommendedName>
        <fullName evidence="3">BioF2-like acetyltransferase domain-containing protein</fullName>
    </recommendedName>
</protein>
<dbReference type="eggNOG" id="COG5653">
    <property type="taxonomic scope" value="Bacteria"/>
</dbReference>
<organism evidence="1 2">
    <name type="scientific">Algoriphagus marincola HL-49</name>
    <dbReference type="NCBI Taxonomy" id="1305737"/>
    <lineage>
        <taxon>Bacteria</taxon>
        <taxon>Pseudomonadati</taxon>
        <taxon>Bacteroidota</taxon>
        <taxon>Cytophagia</taxon>
        <taxon>Cytophagales</taxon>
        <taxon>Cyclobacteriaceae</taxon>
        <taxon>Algoriphagus</taxon>
    </lineage>
</organism>
<evidence type="ECO:0000313" key="2">
    <source>
        <dbReference type="Proteomes" id="UP000050421"/>
    </source>
</evidence>
<dbReference type="EMBL" id="LJXT01000059">
    <property type="protein sequence ID" value="KPQ14764.1"/>
    <property type="molecule type" value="Genomic_DNA"/>
</dbReference>
<accession>A0A0P7YIK2</accession>
<dbReference type="SUPFAM" id="SSF55729">
    <property type="entry name" value="Acyl-CoA N-acyltransferases (Nat)"/>
    <property type="match status" value="1"/>
</dbReference>
<dbReference type="STRING" id="1305737.GCA_000526355_03710"/>
<dbReference type="PATRIC" id="fig|1305737.6.peg.2630"/>
<dbReference type="AlphaFoldDB" id="A0A0P7YIK2"/>
<dbReference type="OrthoDB" id="823140at2"/>
<reference evidence="1 2" key="1">
    <citation type="submission" date="2015-09" db="EMBL/GenBank/DDBJ databases">
        <title>Identification and resolution of microdiversity through metagenomic sequencing of parallel consortia.</title>
        <authorList>
            <person name="Nelson W.C."/>
            <person name="Romine M.F."/>
            <person name="Lindemann S.R."/>
        </authorList>
    </citation>
    <scope>NUCLEOTIDE SEQUENCE [LARGE SCALE GENOMIC DNA]</scope>
    <source>
        <strain evidence="1">HL-49</strain>
    </source>
</reference>
<evidence type="ECO:0000313" key="1">
    <source>
        <dbReference type="EMBL" id="KPQ14764.1"/>
    </source>
</evidence>
<dbReference type="Gene3D" id="3.40.630.30">
    <property type="match status" value="1"/>
</dbReference>